<dbReference type="RefSeq" id="WP_168104344.1">
    <property type="nucleotide sequence ID" value="NZ_JAATEN010000029.1"/>
</dbReference>
<gene>
    <name evidence="4" type="ORF">HCK00_25220</name>
</gene>
<reference evidence="4 5" key="1">
    <citation type="submission" date="2020-03" db="EMBL/GenBank/DDBJ databases">
        <title>WGS of actinomycetes isolated from Thailand.</title>
        <authorList>
            <person name="Thawai C."/>
        </authorList>
    </citation>
    <scope>NUCLEOTIDE SEQUENCE [LARGE SCALE GENOMIC DNA]</scope>
    <source>
        <strain evidence="4 5">PLAI 1-29</strain>
    </source>
</reference>
<feature type="domain" description="DUF305" evidence="3">
    <location>
        <begin position="78"/>
        <end position="244"/>
    </location>
</feature>
<feature type="compositionally biased region" description="Basic and acidic residues" evidence="1">
    <location>
        <begin position="133"/>
        <end position="168"/>
    </location>
</feature>
<evidence type="ECO:0000313" key="4">
    <source>
        <dbReference type="EMBL" id="NJQ03725.1"/>
    </source>
</evidence>
<dbReference type="InterPro" id="IPR005183">
    <property type="entry name" value="DUF305_CopM-like"/>
</dbReference>
<comment type="caution">
    <text evidence="4">The sequence shown here is derived from an EMBL/GenBank/DDBJ whole genome shotgun (WGS) entry which is preliminary data.</text>
</comment>
<keyword evidence="5" id="KW-1185">Reference proteome</keyword>
<dbReference type="InterPro" id="IPR012347">
    <property type="entry name" value="Ferritin-like"/>
</dbReference>
<feature type="chain" id="PRO_5045342550" evidence="2">
    <location>
        <begin position="26"/>
        <end position="244"/>
    </location>
</feature>
<organism evidence="4 5">
    <name type="scientific">Streptomyces zingiberis</name>
    <dbReference type="NCBI Taxonomy" id="2053010"/>
    <lineage>
        <taxon>Bacteria</taxon>
        <taxon>Bacillati</taxon>
        <taxon>Actinomycetota</taxon>
        <taxon>Actinomycetes</taxon>
        <taxon>Kitasatosporales</taxon>
        <taxon>Streptomycetaceae</taxon>
        <taxon>Streptomyces</taxon>
    </lineage>
</organism>
<evidence type="ECO:0000313" key="5">
    <source>
        <dbReference type="Proteomes" id="UP000695264"/>
    </source>
</evidence>
<feature type="region of interest" description="Disordered" evidence="1">
    <location>
        <begin position="34"/>
        <end position="73"/>
    </location>
</feature>
<evidence type="ECO:0000259" key="3">
    <source>
        <dbReference type="Pfam" id="PF03713"/>
    </source>
</evidence>
<feature type="compositionally biased region" description="Basic and acidic residues" evidence="1">
    <location>
        <begin position="52"/>
        <end position="73"/>
    </location>
</feature>
<dbReference type="Pfam" id="PF03713">
    <property type="entry name" value="DUF305"/>
    <property type="match status" value="1"/>
</dbReference>
<evidence type="ECO:0000256" key="2">
    <source>
        <dbReference type="SAM" id="SignalP"/>
    </source>
</evidence>
<keyword evidence="2" id="KW-0732">Signal</keyword>
<accession>A0ABX1C533</accession>
<protein>
    <submittedName>
        <fullName evidence="4">DUF305 domain-containing protein</fullName>
    </submittedName>
</protein>
<feature type="region of interest" description="Disordered" evidence="1">
    <location>
        <begin position="133"/>
        <end position="173"/>
    </location>
</feature>
<dbReference type="EMBL" id="JAATEN010000029">
    <property type="protein sequence ID" value="NJQ03725.1"/>
    <property type="molecule type" value="Genomic_DNA"/>
</dbReference>
<dbReference type="PROSITE" id="PS51257">
    <property type="entry name" value="PROKAR_LIPOPROTEIN"/>
    <property type="match status" value="1"/>
</dbReference>
<proteinExistence type="predicted"/>
<sequence>MNHRRMAGRVRPPALALTAAVAVLALTACESEDSGASAAEGSRPSVVAPGRPGEEARTLSPEEARKQGAREAEPNAADIRFVRMMIVHHRQALTLSALAEERAGSRGVRKLAERITAAQKPEIGAMEGWLDRHDLPREEKSGGQGDHGEHGEHGEAGEAGEHTEHGGDHAGMPGMATEAQIKQLTAARGGAFDELFVKLMTTHHQGAVTMATEVLGAGADVTVEEMATEMGAQQSAEIRRMRDL</sequence>
<evidence type="ECO:0000256" key="1">
    <source>
        <dbReference type="SAM" id="MobiDB-lite"/>
    </source>
</evidence>
<dbReference type="Proteomes" id="UP000695264">
    <property type="component" value="Unassembled WGS sequence"/>
</dbReference>
<dbReference type="Gene3D" id="1.20.1260.10">
    <property type="match status" value="1"/>
</dbReference>
<name>A0ABX1C533_9ACTN</name>
<dbReference type="PANTHER" id="PTHR36933">
    <property type="entry name" value="SLL0788 PROTEIN"/>
    <property type="match status" value="1"/>
</dbReference>
<dbReference type="PANTHER" id="PTHR36933:SF1">
    <property type="entry name" value="SLL0788 PROTEIN"/>
    <property type="match status" value="1"/>
</dbReference>
<feature type="signal peptide" evidence="2">
    <location>
        <begin position="1"/>
        <end position="25"/>
    </location>
</feature>